<dbReference type="AlphaFoldDB" id="A0A8D1XD90"/>
<dbReference type="InterPro" id="IPR029052">
    <property type="entry name" value="Metallo-depent_PP-like"/>
</dbReference>
<evidence type="ECO:0000313" key="2">
    <source>
        <dbReference type="Proteomes" id="UP000694725"/>
    </source>
</evidence>
<dbReference type="Ensembl" id="ENSSSCT00065009710.1">
    <property type="protein sequence ID" value="ENSSSCP00065004043.1"/>
    <property type="gene ID" value="ENSSSCG00065007214.1"/>
</dbReference>
<proteinExistence type="predicted"/>
<dbReference type="Proteomes" id="UP000694725">
    <property type="component" value="Unplaced"/>
</dbReference>
<dbReference type="Ensembl" id="ENSSSCT00015108111.1">
    <property type="protein sequence ID" value="ENSSSCP00015045775.1"/>
    <property type="gene ID" value="ENSSSCG00015079333.1"/>
</dbReference>
<reference evidence="1" key="1">
    <citation type="submission" date="2025-05" db="UniProtKB">
        <authorList>
            <consortium name="Ensembl"/>
        </authorList>
    </citation>
    <scope>IDENTIFICATION</scope>
</reference>
<organism evidence="1 2">
    <name type="scientific">Sus scrofa</name>
    <name type="common">Pig</name>
    <dbReference type="NCBI Taxonomy" id="9823"/>
    <lineage>
        <taxon>Eukaryota</taxon>
        <taxon>Metazoa</taxon>
        <taxon>Chordata</taxon>
        <taxon>Craniata</taxon>
        <taxon>Vertebrata</taxon>
        <taxon>Euteleostomi</taxon>
        <taxon>Mammalia</taxon>
        <taxon>Eutheria</taxon>
        <taxon>Laurasiatheria</taxon>
        <taxon>Artiodactyla</taxon>
        <taxon>Suina</taxon>
        <taxon>Suidae</taxon>
        <taxon>Sus</taxon>
    </lineage>
</organism>
<dbReference type="Proteomes" id="UP000694722">
    <property type="component" value="Unplaced"/>
</dbReference>
<protein>
    <submittedName>
        <fullName evidence="1">Protein phosphatase 3 catalytic subunit beta</fullName>
    </submittedName>
</protein>
<dbReference type="Ensembl" id="ENSSSCT00040005884.1">
    <property type="protein sequence ID" value="ENSSSCP00040002289.1"/>
    <property type="gene ID" value="ENSSSCG00040004418.1"/>
</dbReference>
<dbReference type="Ensembl" id="ENSSSCT00030104823.1">
    <property type="protein sequence ID" value="ENSSSCP00030048662.1"/>
    <property type="gene ID" value="ENSSSCG00030074631.1"/>
</dbReference>
<dbReference type="Proteomes" id="UP000694726">
    <property type="component" value="Unplaced"/>
</dbReference>
<evidence type="ECO:0000313" key="1">
    <source>
        <dbReference type="Ensembl" id="ENSSSCP00065004043.1"/>
    </source>
</evidence>
<dbReference type="GO" id="GO:0097720">
    <property type="term" value="P:calcineurin-mediated signaling"/>
    <property type="evidence" value="ECO:0007669"/>
    <property type="project" value="InterPro"/>
</dbReference>
<dbReference type="SUPFAM" id="SSF56300">
    <property type="entry name" value="Metallo-dependent phosphatases"/>
    <property type="match status" value="1"/>
</dbReference>
<dbReference type="InterPro" id="IPR043360">
    <property type="entry name" value="PP2B"/>
</dbReference>
<dbReference type="Ensembl" id="ENSSSCT00060104065.1">
    <property type="protein sequence ID" value="ENSSSCP00060045515.1"/>
    <property type="gene ID" value="ENSSSCG00060075617.1"/>
</dbReference>
<dbReference type="Ensembl" id="ENSSSCT00050059155.1">
    <property type="protein sequence ID" value="ENSSSCP00050025388.1"/>
    <property type="gene ID" value="ENSSSCG00050043437.1"/>
</dbReference>
<gene>
    <name evidence="1" type="primary">PPP3CB</name>
</gene>
<dbReference type="GO" id="GO:0033192">
    <property type="term" value="F:calmodulin-dependent protein phosphatase activity"/>
    <property type="evidence" value="ECO:0007669"/>
    <property type="project" value="InterPro"/>
</dbReference>
<name>A0A8D1XD90_PIG</name>
<dbReference type="Proteomes" id="UP000694571">
    <property type="component" value="Unplaced"/>
</dbReference>
<sequence>MTGGLVLVQMSVKEKLREWCKCGCPKLESFFLFIPLKVGSAAARKEIIRNKIRAIGKMARVFSVLREESESVLTLKGLTPTGMLPSGVLAGGRQTLQSAIRGFSPPHRICSFEEAKGLDRINERMPPRKDAVQQDGFNSLNTAHATENHGTGNHGAQ</sequence>
<dbReference type="Proteomes" id="UP000694570">
    <property type="component" value="Unplaced"/>
</dbReference>
<dbReference type="Proteomes" id="UP000694723">
    <property type="component" value="Unplaced"/>
</dbReference>
<accession>A0A8D1XD90</accession>
<dbReference type="PANTHER" id="PTHR45673">
    <property type="entry name" value="SERINE/THREONINE-PROTEIN PHOSPHATASE 2B CATALYTIC SUBUNIT 1-RELATED"/>
    <property type="match status" value="1"/>
</dbReference>